<dbReference type="Proteomes" id="UP000503399">
    <property type="component" value="Chromosome"/>
</dbReference>
<proteinExistence type="predicted"/>
<evidence type="ECO:0000313" key="3">
    <source>
        <dbReference type="Proteomes" id="UP000503399"/>
    </source>
</evidence>
<dbReference type="InterPro" id="IPR007362">
    <property type="entry name" value="DUF429"/>
</dbReference>
<evidence type="ECO:0008006" key="4">
    <source>
        <dbReference type="Google" id="ProtNLM"/>
    </source>
</evidence>
<evidence type="ECO:0000313" key="2">
    <source>
        <dbReference type="EMBL" id="CAB1128216.1"/>
    </source>
</evidence>
<dbReference type="Pfam" id="PF04250">
    <property type="entry name" value="DUF429"/>
    <property type="match status" value="1"/>
</dbReference>
<accession>A0A6F8ZDY5</accession>
<keyword evidence="3" id="KW-1185">Reference proteome</keyword>
<dbReference type="AlphaFoldDB" id="A0A6F8ZDY5"/>
<gene>
    <name evidence="2" type="ORF">R50_0710</name>
</gene>
<dbReference type="KEGG" id="hfv:R50_0710"/>
<protein>
    <recommendedName>
        <fullName evidence="4">DUF429 domain-containing protein</fullName>
    </recommendedName>
</protein>
<evidence type="ECO:0000256" key="1">
    <source>
        <dbReference type="SAM" id="MobiDB-lite"/>
    </source>
</evidence>
<feature type="compositionally biased region" description="Low complexity" evidence="1">
    <location>
        <begin position="79"/>
        <end position="88"/>
    </location>
</feature>
<reference evidence="2 3" key="1">
    <citation type="submission" date="2020-02" db="EMBL/GenBank/DDBJ databases">
        <authorList>
            <person name="Hogendoorn C."/>
        </authorList>
    </citation>
    <scope>NUCLEOTIDE SEQUENCE [LARGE SCALE GENOMIC DNA]</scope>
    <source>
        <strain evidence="2">R501</strain>
    </source>
</reference>
<name>A0A6F8ZDY5_9FIRM</name>
<feature type="region of interest" description="Disordered" evidence="1">
    <location>
        <begin position="66"/>
        <end position="89"/>
    </location>
</feature>
<organism evidence="2 3">
    <name type="scientific">Candidatus Hydrogenisulfobacillus filiaventi</name>
    <dbReference type="NCBI Taxonomy" id="2707344"/>
    <lineage>
        <taxon>Bacteria</taxon>
        <taxon>Bacillati</taxon>
        <taxon>Bacillota</taxon>
        <taxon>Clostridia</taxon>
        <taxon>Eubacteriales</taxon>
        <taxon>Clostridiales Family XVII. Incertae Sedis</taxon>
        <taxon>Candidatus Hydrogenisulfobacillus</taxon>
    </lineage>
</organism>
<sequence length="233" mass="24982">MAGCGAMIMLWAGVDVGSLQTPAYVAWLTGSGLLCFDGYVPDVRHPLPVPPAGWARPTAVALDAPQDLPAGGRDRRAADAAAGTPTGRMPAGRLQLQQQSLYRELIAAGVDLFWAVYIRGSGRVPGLAAMAPARGSLVLETYPRKVLRKLLPSGIPLPSKRKQTARYIDLAWTVVRRQGCWAPGVVRPTVDQVDAALCALAARGAGSWRWLGLPPRPDCREQGLREGYILAPW</sequence>
<dbReference type="EMBL" id="LR778114">
    <property type="protein sequence ID" value="CAB1128216.1"/>
    <property type="molecule type" value="Genomic_DNA"/>
</dbReference>